<dbReference type="Proteomes" id="UP001156702">
    <property type="component" value="Unassembled WGS sequence"/>
</dbReference>
<accession>A0ABQ5ZQP3</accession>
<organism evidence="1 2">
    <name type="scientific">Shinella yambaruensis</name>
    <dbReference type="NCBI Taxonomy" id="415996"/>
    <lineage>
        <taxon>Bacteria</taxon>
        <taxon>Pseudomonadati</taxon>
        <taxon>Pseudomonadota</taxon>
        <taxon>Alphaproteobacteria</taxon>
        <taxon>Hyphomicrobiales</taxon>
        <taxon>Rhizobiaceae</taxon>
        <taxon>Shinella</taxon>
    </lineage>
</organism>
<evidence type="ECO:0000313" key="2">
    <source>
        <dbReference type="Proteomes" id="UP001156702"/>
    </source>
</evidence>
<dbReference type="EMBL" id="BSOP01000071">
    <property type="protein sequence ID" value="GLR55180.1"/>
    <property type="molecule type" value="Genomic_DNA"/>
</dbReference>
<keyword evidence="2" id="KW-1185">Reference proteome</keyword>
<gene>
    <name evidence="1" type="ORF">GCM10007923_64020</name>
</gene>
<dbReference type="RefSeq" id="WP_245082894.1">
    <property type="nucleotide sequence ID" value="NZ_BSOP01000071.1"/>
</dbReference>
<comment type="caution">
    <text evidence="1">The sequence shown here is derived from an EMBL/GenBank/DDBJ whole genome shotgun (WGS) entry which is preliminary data.</text>
</comment>
<protein>
    <submittedName>
        <fullName evidence="1">Uncharacterized protein</fullName>
    </submittedName>
</protein>
<reference evidence="2" key="1">
    <citation type="journal article" date="2019" name="Int. J. Syst. Evol. Microbiol.">
        <title>The Global Catalogue of Microorganisms (GCM) 10K type strain sequencing project: providing services to taxonomists for standard genome sequencing and annotation.</title>
        <authorList>
            <consortium name="The Broad Institute Genomics Platform"/>
            <consortium name="The Broad Institute Genome Sequencing Center for Infectious Disease"/>
            <person name="Wu L."/>
            <person name="Ma J."/>
        </authorList>
    </citation>
    <scope>NUCLEOTIDE SEQUENCE [LARGE SCALE GENOMIC DNA]</scope>
    <source>
        <strain evidence="2">NBRC 102122</strain>
    </source>
</reference>
<evidence type="ECO:0000313" key="1">
    <source>
        <dbReference type="EMBL" id="GLR55180.1"/>
    </source>
</evidence>
<sequence length="77" mass="8704">MKSNECTKWKLASEIQRGDIVTAYSFKAIVVEVDPIEYEGEIFYILRTDFISGDLKQHRFLGGVLQQGGHISLQVEG</sequence>
<name>A0ABQ5ZQP3_9HYPH</name>
<proteinExistence type="predicted"/>